<dbReference type="OrthoDB" id="9803995at2"/>
<feature type="binding site" evidence="2">
    <location>
        <position position="103"/>
    </location>
    <ligand>
        <name>Zn(2+)</name>
        <dbReference type="ChEBI" id="CHEBI:29105"/>
        <label>2</label>
    </ligand>
</feature>
<dbReference type="Gene3D" id="3.20.20.70">
    <property type="entry name" value="Aldolase class I"/>
    <property type="match status" value="1"/>
</dbReference>
<name>A0A2U1ZT25_9MICO</name>
<feature type="binding site" evidence="2">
    <location>
        <position position="209"/>
    </location>
    <ligand>
        <name>Zn(2+)</name>
        <dbReference type="ChEBI" id="CHEBI:29105"/>
        <label>1</label>
        <note>catalytic</note>
    </ligand>
</feature>
<dbReference type="Proteomes" id="UP000245166">
    <property type="component" value="Unassembled WGS sequence"/>
</dbReference>
<comment type="cofactor">
    <cofactor evidence="2">
        <name>Zn(2+)</name>
        <dbReference type="ChEBI" id="CHEBI:29105"/>
    </cofactor>
    <text evidence="2">Binds 2 Zn(2+) ions per subunit. One is catalytic and the other provides a structural contribution.</text>
</comment>
<accession>A0A2U1ZT25</accession>
<feature type="active site" description="Proton donor" evidence="1">
    <location>
        <position position="81"/>
    </location>
</feature>
<evidence type="ECO:0000256" key="2">
    <source>
        <dbReference type="PIRSR" id="PIRSR001359-3"/>
    </source>
</evidence>
<dbReference type="InterPro" id="IPR050246">
    <property type="entry name" value="Class_II_FBP_aldolase"/>
</dbReference>
<feature type="binding site" evidence="2">
    <location>
        <position position="179"/>
    </location>
    <ligand>
        <name>Zn(2+)</name>
        <dbReference type="ChEBI" id="CHEBI:29105"/>
        <label>1</label>
        <note>catalytic</note>
    </ligand>
</feature>
<dbReference type="GO" id="GO:0005975">
    <property type="term" value="P:carbohydrate metabolic process"/>
    <property type="evidence" value="ECO:0007669"/>
    <property type="project" value="InterPro"/>
</dbReference>
<reference evidence="3 4" key="1">
    <citation type="submission" date="2018-03" db="EMBL/GenBank/DDBJ databases">
        <title>Genome assembly of novel Miniimonas species PCH200.</title>
        <authorList>
            <person name="Thakur V."/>
            <person name="Kumar V."/>
            <person name="Singh D."/>
        </authorList>
    </citation>
    <scope>NUCLEOTIDE SEQUENCE [LARGE SCALE GENOMIC DNA]</scope>
    <source>
        <strain evidence="3 4">PCH200</strain>
    </source>
</reference>
<dbReference type="NCBIfam" id="TIGR00167">
    <property type="entry name" value="cbbA"/>
    <property type="match status" value="1"/>
</dbReference>
<keyword evidence="2" id="KW-0479">Metal-binding</keyword>
<feature type="binding site" evidence="2">
    <location>
        <position position="133"/>
    </location>
    <ligand>
        <name>Zn(2+)</name>
        <dbReference type="ChEBI" id="CHEBI:29105"/>
        <label>2</label>
    </ligand>
</feature>
<dbReference type="EMBL" id="PYHR01000002">
    <property type="protein sequence ID" value="PWD50111.1"/>
    <property type="molecule type" value="Genomic_DNA"/>
</dbReference>
<dbReference type="SUPFAM" id="SSF51569">
    <property type="entry name" value="Aldolase"/>
    <property type="match status" value="1"/>
</dbReference>
<keyword evidence="2" id="KW-0862">Zinc</keyword>
<dbReference type="PIRSF" id="PIRSF001359">
    <property type="entry name" value="F_bP_aldolase_II"/>
    <property type="match status" value="1"/>
</dbReference>
<protein>
    <submittedName>
        <fullName evidence="3">Ketose-bisphosphate aldolase</fullName>
    </submittedName>
</protein>
<dbReference type="GO" id="GO:0008270">
    <property type="term" value="F:zinc ion binding"/>
    <property type="evidence" value="ECO:0007669"/>
    <property type="project" value="InterPro"/>
</dbReference>
<sequence>MPLVSGADLLAVAAKNDFAVPAFNISDYSMLNAVLAISEEKQSPLIIAIHPNEIANLGWDVMPAVIQAARKASVPVAIHWDHGADYEQILQAIQGGFTSVMIDGSMLPFEENVALTARVVEAAHAVGVSVEGELGTIGKTDGYAEDGADTIIYTVPTDAVTFVERTGVDTLAIAIGTRHGIYPSDLQPELKLDLLREINASVDVPLVLHGGSNNPDAEIGEAAANGVNKINISSDIKVAYYEKEREVLADLNLREPDSIQPPCRDALKAVAAQKIDLFGAAGKAELY</sequence>
<dbReference type="PANTHER" id="PTHR30304">
    <property type="entry name" value="D-TAGATOSE-1,6-BISPHOSPHATE ALDOLASE"/>
    <property type="match status" value="1"/>
</dbReference>
<dbReference type="GO" id="GO:0016832">
    <property type="term" value="F:aldehyde-lyase activity"/>
    <property type="evidence" value="ECO:0007669"/>
    <property type="project" value="InterPro"/>
</dbReference>
<evidence type="ECO:0000313" key="3">
    <source>
        <dbReference type="EMBL" id="PWD50111.1"/>
    </source>
</evidence>
<dbReference type="InterPro" id="IPR013785">
    <property type="entry name" value="Aldolase_TIM"/>
</dbReference>
<organism evidence="3 4">
    <name type="scientific">Serinibacter arcticus</name>
    <dbReference type="NCBI Taxonomy" id="1655435"/>
    <lineage>
        <taxon>Bacteria</taxon>
        <taxon>Bacillati</taxon>
        <taxon>Actinomycetota</taxon>
        <taxon>Actinomycetes</taxon>
        <taxon>Micrococcales</taxon>
        <taxon>Beutenbergiaceae</taxon>
        <taxon>Serinibacter</taxon>
    </lineage>
</organism>
<keyword evidence="4" id="KW-1185">Reference proteome</keyword>
<dbReference type="CDD" id="cd00947">
    <property type="entry name" value="TBP_aldolase_IIB"/>
    <property type="match status" value="1"/>
</dbReference>
<dbReference type="RefSeq" id="WP_109228495.1">
    <property type="nucleotide sequence ID" value="NZ_PYHR01000002.1"/>
</dbReference>
<evidence type="ECO:0000313" key="4">
    <source>
        <dbReference type="Proteomes" id="UP000245166"/>
    </source>
</evidence>
<dbReference type="PANTHER" id="PTHR30304:SF0">
    <property type="entry name" value="D-TAGATOSE-1,6-BISPHOSPHATE ALDOLASE SUBUNIT GATY-RELATED"/>
    <property type="match status" value="1"/>
</dbReference>
<proteinExistence type="predicted"/>
<feature type="binding site" evidence="2">
    <location>
        <position position="82"/>
    </location>
    <ligand>
        <name>Zn(2+)</name>
        <dbReference type="ChEBI" id="CHEBI:29105"/>
        <label>1</label>
        <note>catalytic</note>
    </ligand>
</feature>
<comment type="caution">
    <text evidence="3">The sequence shown here is derived from an EMBL/GenBank/DDBJ whole genome shotgun (WGS) entry which is preliminary data.</text>
</comment>
<dbReference type="InterPro" id="IPR000771">
    <property type="entry name" value="FBA_II"/>
</dbReference>
<evidence type="ECO:0000256" key="1">
    <source>
        <dbReference type="PIRSR" id="PIRSR001359-1"/>
    </source>
</evidence>
<dbReference type="AlphaFoldDB" id="A0A2U1ZT25"/>
<dbReference type="Pfam" id="PF01116">
    <property type="entry name" value="F_bP_aldolase"/>
    <property type="match status" value="1"/>
</dbReference>
<gene>
    <name evidence="3" type="ORF">C8046_04930</name>
</gene>